<dbReference type="STRING" id="1227077.SAMN04515668_1408"/>
<feature type="transmembrane region" description="Helical" evidence="7">
    <location>
        <begin position="60"/>
        <end position="85"/>
    </location>
</feature>
<keyword evidence="10" id="KW-1185">Reference proteome</keyword>
<keyword evidence="3" id="KW-1003">Cell membrane</keyword>
<dbReference type="Proteomes" id="UP000199029">
    <property type="component" value="Unassembled WGS sequence"/>
</dbReference>
<evidence type="ECO:0000259" key="8">
    <source>
        <dbReference type="Pfam" id="PF01757"/>
    </source>
</evidence>
<feature type="transmembrane region" description="Helical" evidence="7">
    <location>
        <begin position="243"/>
        <end position="262"/>
    </location>
</feature>
<feature type="transmembrane region" description="Helical" evidence="7">
    <location>
        <begin position="106"/>
        <end position="123"/>
    </location>
</feature>
<evidence type="ECO:0000256" key="1">
    <source>
        <dbReference type="ARBA" id="ARBA00004651"/>
    </source>
</evidence>
<dbReference type="GO" id="GO:0009246">
    <property type="term" value="P:enterobacterial common antigen biosynthetic process"/>
    <property type="evidence" value="ECO:0007669"/>
    <property type="project" value="TreeGrafter"/>
</dbReference>
<dbReference type="EMBL" id="FOXS01000002">
    <property type="protein sequence ID" value="SFQ21261.1"/>
    <property type="molecule type" value="Genomic_DNA"/>
</dbReference>
<feature type="transmembrane region" description="Helical" evidence="7">
    <location>
        <begin position="192"/>
        <end position="209"/>
    </location>
</feature>
<comment type="similarity">
    <text evidence="2">Belongs to the acyltransferase 3 family.</text>
</comment>
<feature type="domain" description="Acyltransferase 3" evidence="8">
    <location>
        <begin position="27"/>
        <end position="358"/>
    </location>
</feature>
<feature type="transmembrane region" description="Helical" evidence="7">
    <location>
        <begin position="345"/>
        <end position="366"/>
    </location>
</feature>
<evidence type="ECO:0000256" key="4">
    <source>
        <dbReference type="ARBA" id="ARBA00022692"/>
    </source>
</evidence>
<protein>
    <submittedName>
        <fullName evidence="9">Fucose 4-O-acetylase</fullName>
    </submittedName>
</protein>
<evidence type="ECO:0000256" key="7">
    <source>
        <dbReference type="SAM" id="Phobius"/>
    </source>
</evidence>
<evidence type="ECO:0000256" key="6">
    <source>
        <dbReference type="ARBA" id="ARBA00023136"/>
    </source>
</evidence>
<comment type="subcellular location">
    <subcellularLocation>
        <location evidence="1">Cell membrane</location>
        <topology evidence="1">Multi-pass membrane protein</topology>
    </subcellularLocation>
</comment>
<dbReference type="PANTHER" id="PTHR40074">
    <property type="entry name" value="O-ACETYLTRANSFERASE WECH"/>
    <property type="match status" value="1"/>
</dbReference>
<evidence type="ECO:0000256" key="3">
    <source>
        <dbReference type="ARBA" id="ARBA00022475"/>
    </source>
</evidence>
<organism evidence="9 10">
    <name type="scientific">Hymenobacter arizonensis</name>
    <name type="common">Siccationidurans arizonensis</name>
    <dbReference type="NCBI Taxonomy" id="1227077"/>
    <lineage>
        <taxon>Bacteria</taxon>
        <taxon>Pseudomonadati</taxon>
        <taxon>Bacteroidota</taxon>
        <taxon>Cytophagia</taxon>
        <taxon>Cytophagales</taxon>
        <taxon>Hymenobacteraceae</taxon>
        <taxon>Hymenobacter</taxon>
    </lineage>
</organism>
<evidence type="ECO:0000256" key="2">
    <source>
        <dbReference type="ARBA" id="ARBA00007400"/>
    </source>
</evidence>
<name>A0A1I5WNV9_HYMAR</name>
<dbReference type="RefSeq" id="WP_092670505.1">
    <property type="nucleotide sequence ID" value="NZ_FOXS01000002.1"/>
</dbReference>
<keyword evidence="5 7" id="KW-1133">Transmembrane helix</keyword>
<evidence type="ECO:0000256" key="5">
    <source>
        <dbReference type="ARBA" id="ARBA00022989"/>
    </source>
</evidence>
<dbReference type="InterPro" id="IPR002656">
    <property type="entry name" value="Acyl_transf_3_dom"/>
</dbReference>
<dbReference type="GO" id="GO:0005886">
    <property type="term" value="C:plasma membrane"/>
    <property type="evidence" value="ECO:0007669"/>
    <property type="project" value="UniProtKB-SubCell"/>
</dbReference>
<reference evidence="10" key="1">
    <citation type="submission" date="2016-10" db="EMBL/GenBank/DDBJ databases">
        <authorList>
            <person name="Varghese N."/>
            <person name="Submissions S."/>
        </authorList>
    </citation>
    <scope>NUCLEOTIDE SEQUENCE [LARGE SCALE GENOMIC DNA]</scope>
    <source>
        <strain evidence="10">OR362-8,ATCC BAA-1266,JCM 13504</strain>
    </source>
</reference>
<keyword evidence="4 7" id="KW-0812">Transmembrane</keyword>
<feature type="transmembrane region" description="Helical" evidence="7">
    <location>
        <begin position="156"/>
        <end position="180"/>
    </location>
</feature>
<gene>
    <name evidence="9" type="ORF">SAMN04515668_1408</name>
</gene>
<feature type="transmembrane region" description="Helical" evidence="7">
    <location>
        <begin position="307"/>
        <end position="325"/>
    </location>
</feature>
<evidence type="ECO:0000313" key="9">
    <source>
        <dbReference type="EMBL" id="SFQ21261.1"/>
    </source>
</evidence>
<accession>A0A1I5WNV9</accession>
<dbReference type="GO" id="GO:0016413">
    <property type="term" value="F:O-acetyltransferase activity"/>
    <property type="evidence" value="ECO:0007669"/>
    <property type="project" value="TreeGrafter"/>
</dbReference>
<proteinExistence type="inferred from homology"/>
<sequence>MPLTQATPAPTRLDPFLSQKLRFWSLVAMILLIYVHAYNLHPRYLQPFTPVQEPLTPGTWLQYFLANGLLRFRIPILFAISGYLFALRDGAEPHKQRVKRRLRTLGLPYLLWSLIWLAVLWGLEQFPVTRQAIVDAEISPFWPRQLLSQLTVSELLVRWLVLPAAFQLWFLRSLLLYNLAYPWLKKAVLRRPKVYFGIVGVLWLAMFSLPPIFEAEGLLFFGLGVWLALRNKDVLTPPRWFRPWLFAGVWVGASALQTWLAFQGGNGFQLPMALGMLTLHKVGEASGMLTAWFALNGLVRWFMAWGWFRWLTGFSFMIYVLHVPFVNYATELVLRYGRGVPHLHLLTYLCLPLLVILASVGLGALLRWAVPGIYATLTGGRGLATS</sequence>
<dbReference type="OrthoDB" id="265992at2"/>
<feature type="transmembrane region" description="Helical" evidence="7">
    <location>
        <begin position="21"/>
        <end position="40"/>
    </location>
</feature>
<keyword evidence="6 7" id="KW-0472">Membrane</keyword>
<dbReference type="Pfam" id="PF01757">
    <property type="entry name" value="Acyl_transf_3"/>
    <property type="match status" value="1"/>
</dbReference>
<dbReference type="PANTHER" id="PTHR40074:SF2">
    <property type="entry name" value="O-ACETYLTRANSFERASE WECH"/>
    <property type="match status" value="1"/>
</dbReference>
<dbReference type="AlphaFoldDB" id="A0A1I5WNV9"/>
<evidence type="ECO:0000313" key="10">
    <source>
        <dbReference type="Proteomes" id="UP000199029"/>
    </source>
</evidence>